<evidence type="ECO:0000256" key="1">
    <source>
        <dbReference type="SAM" id="MobiDB-lite"/>
    </source>
</evidence>
<name>A0A6A5BUY4_NAEFO</name>
<gene>
    <name evidence="2" type="ORF">FDP41_002746</name>
</gene>
<dbReference type="OrthoDB" id="10560651at2759"/>
<organism evidence="2 3">
    <name type="scientific">Naegleria fowleri</name>
    <name type="common">Brain eating amoeba</name>
    <dbReference type="NCBI Taxonomy" id="5763"/>
    <lineage>
        <taxon>Eukaryota</taxon>
        <taxon>Discoba</taxon>
        <taxon>Heterolobosea</taxon>
        <taxon>Tetramitia</taxon>
        <taxon>Eutetramitia</taxon>
        <taxon>Vahlkampfiidae</taxon>
        <taxon>Naegleria</taxon>
    </lineage>
</organism>
<comment type="caution">
    <text evidence="2">The sequence shown here is derived from an EMBL/GenBank/DDBJ whole genome shotgun (WGS) entry which is preliminary data.</text>
</comment>
<sequence length="94" mass="10555">MVHNHSTLNAETSSSTASAISGFKSKTQRQTSFYEQTLDKMKKSASQLYANHSAIHMDSSNDCDTMTLHSENEMKNISASPCKTKDIRSYFKKQ</sequence>
<evidence type="ECO:0000313" key="2">
    <source>
        <dbReference type="EMBL" id="KAF0978231.1"/>
    </source>
</evidence>
<dbReference type="RefSeq" id="XP_044562944.1">
    <property type="nucleotide sequence ID" value="XM_044705974.1"/>
</dbReference>
<dbReference type="Proteomes" id="UP000444721">
    <property type="component" value="Unassembled WGS sequence"/>
</dbReference>
<dbReference type="GeneID" id="68109964"/>
<proteinExistence type="predicted"/>
<dbReference type="VEuPathDB" id="AmoebaDB:FDP41_002746"/>
<feature type="region of interest" description="Disordered" evidence="1">
    <location>
        <begin position="1"/>
        <end position="32"/>
    </location>
</feature>
<accession>A0A6A5BUY4</accession>
<evidence type="ECO:0000313" key="3">
    <source>
        <dbReference type="Proteomes" id="UP000444721"/>
    </source>
</evidence>
<dbReference type="EMBL" id="VFQX01000030">
    <property type="protein sequence ID" value="KAF0978231.1"/>
    <property type="molecule type" value="Genomic_DNA"/>
</dbReference>
<dbReference type="VEuPathDB" id="AmoebaDB:NF0087170"/>
<keyword evidence="3" id="KW-1185">Reference proteome</keyword>
<dbReference type="AlphaFoldDB" id="A0A6A5BUY4"/>
<dbReference type="VEuPathDB" id="AmoebaDB:NfTy_056860"/>
<feature type="compositionally biased region" description="Low complexity" evidence="1">
    <location>
        <begin position="1"/>
        <end position="25"/>
    </location>
</feature>
<reference evidence="2 3" key="1">
    <citation type="journal article" date="2019" name="Sci. Rep.">
        <title>Nanopore sequencing improves the draft genome of the human pathogenic amoeba Naegleria fowleri.</title>
        <authorList>
            <person name="Liechti N."/>
            <person name="Schurch N."/>
            <person name="Bruggmann R."/>
            <person name="Wittwer M."/>
        </authorList>
    </citation>
    <scope>NUCLEOTIDE SEQUENCE [LARGE SCALE GENOMIC DNA]</scope>
    <source>
        <strain evidence="2 3">ATCC 30894</strain>
    </source>
</reference>
<protein>
    <submittedName>
        <fullName evidence="2">Uncharacterized protein</fullName>
    </submittedName>
</protein>